<keyword evidence="8 10" id="KW-1133">Transmembrane helix</keyword>
<dbReference type="AlphaFoldDB" id="A0AAP0GGP8"/>
<dbReference type="PANTHER" id="PTHR10791">
    <property type="entry name" value="RAG1-ACTIVATING PROTEIN 1"/>
    <property type="match status" value="1"/>
</dbReference>
<comment type="caution">
    <text evidence="11">The sequence shown here is derived from an EMBL/GenBank/DDBJ whole genome shotgun (WGS) entry which is preliminary data.</text>
</comment>
<keyword evidence="9 10" id="KW-0472">Membrane</keyword>
<reference evidence="11 12" key="1">
    <citation type="journal article" date="2022" name="Nat. Plants">
        <title>Genomes of leafy and leafless Platanthera orchids illuminate the evolution of mycoheterotrophy.</title>
        <authorList>
            <person name="Li M.H."/>
            <person name="Liu K.W."/>
            <person name="Li Z."/>
            <person name="Lu H.C."/>
            <person name="Ye Q.L."/>
            <person name="Zhang D."/>
            <person name="Wang J.Y."/>
            <person name="Li Y.F."/>
            <person name="Zhong Z.M."/>
            <person name="Liu X."/>
            <person name="Yu X."/>
            <person name="Liu D.K."/>
            <person name="Tu X.D."/>
            <person name="Liu B."/>
            <person name="Hao Y."/>
            <person name="Liao X.Y."/>
            <person name="Jiang Y.T."/>
            <person name="Sun W.H."/>
            <person name="Chen J."/>
            <person name="Chen Y.Q."/>
            <person name="Ai Y."/>
            <person name="Zhai J.W."/>
            <person name="Wu S.S."/>
            <person name="Zhou Z."/>
            <person name="Hsiao Y.Y."/>
            <person name="Wu W.L."/>
            <person name="Chen Y.Y."/>
            <person name="Lin Y.F."/>
            <person name="Hsu J.L."/>
            <person name="Li C.Y."/>
            <person name="Wang Z.W."/>
            <person name="Zhao X."/>
            <person name="Zhong W.Y."/>
            <person name="Ma X.K."/>
            <person name="Ma L."/>
            <person name="Huang J."/>
            <person name="Chen G.Z."/>
            <person name="Huang M.Z."/>
            <person name="Huang L."/>
            <person name="Peng D.H."/>
            <person name="Luo Y.B."/>
            <person name="Zou S.Q."/>
            <person name="Chen S.P."/>
            <person name="Lan S."/>
            <person name="Tsai W.C."/>
            <person name="Van de Peer Y."/>
            <person name="Liu Z.J."/>
        </authorList>
    </citation>
    <scope>NUCLEOTIDE SEQUENCE [LARGE SCALE GENOMIC DNA]</scope>
    <source>
        <strain evidence="11">Lor287</strain>
    </source>
</reference>
<dbReference type="EMBL" id="JBBWWQ010000001">
    <property type="protein sequence ID" value="KAK8957932.1"/>
    <property type="molecule type" value="Genomic_DNA"/>
</dbReference>
<evidence type="ECO:0000256" key="8">
    <source>
        <dbReference type="ARBA" id="ARBA00022989"/>
    </source>
</evidence>
<dbReference type="Proteomes" id="UP001418222">
    <property type="component" value="Unassembled WGS sequence"/>
</dbReference>
<evidence type="ECO:0000313" key="11">
    <source>
        <dbReference type="EMBL" id="KAK8957932.1"/>
    </source>
</evidence>
<protein>
    <submittedName>
        <fullName evidence="11">Bidirectional sugar transporter SWEET4</fullName>
    </submittedName>
</protein>
<evidence type="ECO:0000256" key="6">
    <source>
        <dbReference type="ARBA" id="ARBA00022692"/>
    </source>
</evidence>
<evidence type="ECO:0000256" key="10">
    <source>
        <dbReference type="SAM" id="Phobius"/>
    </source>
</evidence>
<sequence>MCRPTFYSIWKKKSVEQFSVIPYLITFVNCLLWVLYGMPVVKLGNILVLTINAAGAVIELCYILVYLLYSNGARRTRVVLFLLLELFFIFVVSTVVLTVYHTREKRTLVVGILCIIFCMMVYIAPLSVMVRAS</sequence>
<feature type="transmembrane region" description="Helical" evidence="10">
    <location>
        <begin position="78"/>
        <end position="102"/>
    </location>
</feature>
<feature type="transmembrane region" description="Helical" evidence="10">
    <location>
        <begin position="108"/>
        <end position="130"/>
    </location>
</feature>
<evidence type="ECO:0000256" key="1">
    <source>
        <dbReference type="ARBA" id="ARBA00004651"/>
    </source>
</evidence>
<keyword evidence="3" id="KW-0813">Transport</keyword>
<feature type="transmembrane region" description="Helical" evidence="10">
    <location>
        <begin position="46"/>
        <end position="69"/>
    </location>
</feature>
<dbReference type="FunFam" id="1.20.1280.290:FF:000001">
    <property type="entry name" value="Bidirectional sugar transporter SWEET"/>
    <property type="match status" value="1"/>
</dbReference>
<dbReference type="InterPro" id="IPR047664">
    <property type="entry name" value="SWEET"/>
</dbReference>
<keyword evidence="6 10" id="KW-0812">Transmembrane</keyword>
<gene>
    <name evidence="11" type="primary">SWEET4</name>
    <name evidence="11" type="ORF">KSP39_PZI001481</name>
</gene>
<dbReference type="InterPro" id="IPR004316">
    <property type="entry name" value="SWEET_rpt"/>
</dbReference>
<dbReference type="Gene3D" id="1.20.1280.290">
    <property type="match status" value="1"/>
</dbReference>
<evidence type="ECO:0000313" key="12">
    <source>
        <dbReference type="Proteomes" id="UP001418222"/>
    </source>
</evidence>
<proteinExistence type="inferred from homology"/>
<keyword evidence="7" id="KW-0677">Repeat</keyword>
<feature type="transmembrane region" description="Helical" evidence="10">
    <location>
        <begin position="20"/>
        <end position="40"/>
    </location>
</feature>
<evidence type="ECO:0000256" key="4">
    <source>
        <dbReference type="ARBA" id="ARBA00022475"/>
    </source>
</evidence>
<dbReference type="GO" id="GO:0051119">
    <property type="term" value="F:sugar transmembrane transporter activity"/>
    <property type="evidence" value="ECO:0007669"/>
    <property type="project" value="InterPro"/>
</dbReference>
<keyword evidence="4" id="KW-1003">Cell membrane</keyword>
<comment type="similarity">
    <text evidence="2">Belongs to the SWEET sugar transporter family.</text>
</comment>
<dbReference type="GO" id="GO:0005886">
    <property type="term" value="C:plasma membrane"/>
    <property type="evidence" value="ECO:0007669"/>
    <property type="project" value="UniProtKB-SubCell"/>
</dbReference>
<evidence type="ECO:0000256" key="5">
    <source>
        <dbReference type="ARBA" id="ARBA00022597"/>
    </source>
</evidence>
<comment type="subcellular location">
    <subcellularLocation>
        <location evidence="1">Cell membrane</location>
        <topology evidence="1">Multi-pass membrane protein</topology>
    </subcellularLocation>
</comment>
<organism evidence="11 12">
    <name type="scientific">Platanthera zijinensis</name>
    <dbReference type="NCBI Taxonomy" id="2320716"/>
    <lineage>
        <taxon>Eukaryota</taxon>
        <taxon>Viridiplantae</taxon>
        <taxon>Streptophyta</taxon>
        <taxon>Embryophyta</taxon>
        <taxon>Tracheophyta</taxon>
        <taxon>Spermatophyta</taxon>
        <taxon>Magnoliopsida</taxon>
        <taxon>Liliopsida</taxon>
        <taxon>Asparagales</taxon>
        <taxon>Orchidaceae</taxon>
        <taxon>Orchidoideae</taxon>
        <taxon>Orchideae</taxon>
        <taxon>Orchidinae</taxon>
        <taxon>Platanthera</taxon>
    </lineage>
</organism>
<evidence type="ECO:0000256" key="2">
    <source>
        <dbReference type="ARBA" id="ARBA00007809"/>
    </source>
</evidence>
<dbReference type="PANTHER" id="PTHR10791:SF130">
    <property type="entry name" value="BIDIRECTIONAL SUGAR TRANSPORTER SWEET6-RELATED"/>
    <property type="match status" value="1"/>
</dbReference>
<evidence type="ECO:0000256" key="9">
    <source>
        <dbReference type="ARBA" id="ARBA00023136"/>
    </source>
</evidence>
<dbReference type="Pfam" id="PF03083">
    <property type="entry name" value="MtN3_slv"/>
    <property type="match status" value="1"/>
</dbReference>
<evidence type="ECO:0000256" key="3">
    <source>
        <dbReference type="ARBA" id="ARBA00022448"/>
    </source>
</evidence>
<accession>A0AAP0GGP8</accession>
<name>A0AAP0GGP8_9ASPA</name>
<keyword evidence="12" id="KW-1185">Reference proteome</keyword>
<evidence type="ECO:0000256" key="7">
    <source>
        <dbReference type="ARBA" id="ARBA00022737"/>
    </source>
</evidence>
<keyword evidence="5 11" id="KW-0762">Sugar transport</keyword>